<dbReference type="AlphaFoldDB" id="A0ABD1IG46"/>
<accession>A0ABD1IG46</accession>
<keyword evidence="1" id="KW-0456">Lyase</keyword>
<gene>
    <name evidence="1" type="ORF">AAHA92_02344</name>
</gene>
<keyword evidence="2" id="KW-1185">Reference proteome</keyword>
<dbReference type="PANTHER" id="PTHR32018">
    <property type="entry name" value="RHAMNOGALACTURONATE LYASE FAMILY PROTEIN"/>
    <property type="match status" value="1"/>
</dbReference>
<dbReference type="PANTHER" id="PTHR32018:SF18">
    <property type="entry name" value="RHAMNOGALACTURONAN ENDOLYASE"/>
    <property type="match status" value="1"/>
</dbReference>
<dbReference type="EC" id="4.2.2.23" evidence="1"/>
<protein>
    <submittedName>
        <fullName evidence="1">Rhamnogalacturonan endolyase</fullName>
        <ecNumber evidence="1">4.2.2.23</ecNumber>
    </submittedName>
</protein>
<dbReference type="Proteomes" id="UP001567538">
    <property type="component" value="Unassembled WGS sequence"/>
</dbReference>
<dbReference type="InterPro" id="IPR010325">
    <property type="entry name" value="Rhamnogal_lyase"/>
</dbReference>
<evidence type="ECO:0000313" key="2">
    <source>
        <dbReference type="Proteomes" id="UP001567538"/>
    </source>
</evidence>
<proteinExistence type="predicted"/>
<dbReference type="EMBL" id="JBEAFC010000002">
    <property type="protein sequence ID" value="KAL1566778.1"/>
    <property type="molecule type" value="Genomic_DNA"/>
</dbReference>
<evidence type="ECO:0000313" key="1">
    <source>
        <dbReference type="EMBL" id="KAL1566778.1"/>
    </source>
</evidence>
<dbReference type="GO" id="GO:0102210">
    <property type="term" value="F:rhamnogalacturonan endolyase activity"/>
    <property type="evidence" value="ECO:0007669"/>
    <property type="project" value="UniProtKB-EC"/>
</dbReference>
<name>A0ABD1IG46_SALDI</name>
<dbReference type="InterPro" id="IPR051850">
    <property type="entry name" value="Polysacch_Lyase_4"/>
</dbReference>
<reference evidence="1 2" key="1">
    <citation type="submission" date="2024-06" db="EMBL/GenBank/DDBJ databases">
        <title>A chromosome level genome sequence of Diviner's sage (Salvia divinorum).</title>
        <authorList>
            <person name="Ford S.A."/>
            <person name="Ro D.-K."/>
            <person name="Ness R.W."/>
            <person name="Phillips M.A."/>
        </authorList>
    </citation>
    <scope>NUCLEOTIDE SEQUENCE [LARGE SCALE GENOMIC DNA]</scope>
    <source>
        <strain evidence="1">SAF-2024a</strain>
        <tissue evidence="1">Leaf</tissue>
    </source>
</reference>
<dbReference type="Pfam" id="PF06045">
    <property type="entry name" value="Rhamnogal_lyase"/>
    <property type="match status" value="1"/>
</dbReference>
<sequence length="170" mass="19552">MDEREERGDSALFVEIDNGIVKITLSNPAGMITSIWYKNITNVLEYRLVEGRRGYYDIMWGKPDRNVSYFDRLECQSIRIVGETDDQVEVSFTRTWHQFLDGEVPLNIDKRYIVLRGLSGFYSYANLEHMAGWPDLNIYEARIAFKLHQDMIARTVGACGPSEVVGSFVV</sequence>
<comment type="caution">
    <text evidence="1">The sequence shown here is derived from an EMBL/GenBank/DDBJ whole genome shotgun (WGS) entry which is preliminary data.</text>
</comment>
<organism evidence="1 2">
    <name type="scientific">Salvia divinorum</name>
    <name type="common">Maria pastora</name>
    <name type="synonym">Diviner's sage</name>
    <dbReference type="NCBI Taxonomy" id="28513"/>
    <lineage>
        <taxon>Eukaryota</taxon>
        <taxon>Viridiplantae</taxon>
        <taxon>Streptophyta</taxon>
        <taxon>Embryophyta</taxon>
        <taxon>Tracheophyta</taxon>
        <taxon>Spermatophyta</taxon>
        <taxon>Magnoliopsida</taxon>
        <taxon>eudicotyledons</taxon>
        <taxon>Gunneridae</taxon>
        <taxon>Pentapetalae</taxon>
        <taxon>asterids</taxon>
        <taxon>lamiids</taxon>
        <taxon>Lamiales</taxon>
        <taxon>Lamiaceae</taxon>
        <taxon>Nepetoideae</taxon>
        <taxon>Mentheae</taxon>
        <taxon>Salviinae</taxon>
        <taxon>Salvia</taxon>
        <taxon>Salvia subgen. Calosphace</taxon>
    </lineage>
</organism>